<dbReference type="EMBL" id="FQXJ01000016">
    <property type="protein sequence ID" value="SHI31961.1"/>
    <property type="molecule type" value="Genomic_DNA"/>
</dbReference>
<organism evidence="7 8">
    <name type="scientific">Desulfosporosinus lacus DSM 15449</name>
    <dbReference type="NCBI Taxonomy" id="1121420"/>
    <lineage>
        <taxon>Bacteria</taxon>
        <taxon>Bacillati</taxon>
        <taxon>Bacillota</taxon>
        <taxon>Clostridia</taxon>
        <taxon>Eubacteriales</taxon>
        <taxon>Desulfitobacteriaceae</taxon>
        <taxon>Desulfosporosinus</taxon>
    </lineage>
</organism>
<feature type="transmembrane region" description="Helical" evidence="6">
    <location>
        <begin position="32"/>
        <end position="52"/>
    </location>
</feature>
<keyword evidence="8" id="KW-1185">Reference proteome</keyword>
<proteinExistence type="inferred from homology"/>
<dbReference type="PANTHER" id="PTHR30520">
    <property type="entry name" value="FORMATE TRANSPORTER-RELATED"/>
    <property type="match status" value="1"/>
</dbReference>
<comment type="similarity">
    <text evidence="5">Belongs to the FNT transporter (TC 1.A.16) family.</text>
</comment>
<feature type="transmembrane region" description="Helical" evidence="6">
    <location>
        <begin position="242"/>
        <end position="267"/>
    </location>
</feature>
<dbReference type="AlphaFoldDB" id="A0A1M6A661"/>
<dbReference type="NCBIfam" id="TIGR00790">
    <property type="entry name" value="fnt"/>
    <property type="match status" value="1"/>
</dbReference>
<dbReference type="GO" id="GO:0015499">
    <property type="term" value="F:formate transmembrane transporter activity"/>
    <property type="evidence" value="ECO:0007669"/>
    <property type="project" value="TreeGrafter"/>
</dbReference>
<evidence type="ECO:0000256" key="6">
    <source>
        <dbReference type="SAM" id="Phobius"/>
    </source>
</evidence>
<dbReference type="Proteomes" id="UP000183954">
    <property type="component" value="Unassembled WGS sequence"/>
</dbReference>
<feature type="transmembrane region" description="Helical" evidence="6">
    <location>
        <begin position="108"/>
        <end position="133"/>
    </location>
</feature>
<evidence type="ECO:0000256" key="5">
    <source>
        <dbReference type="ARBA" id="ARBA00049660"/>
    </source>
</evidence>
<keyword evidence="3 6" id="KW-1133">Transmembrane helix</keyword>
<dbReference type="PANTHER" id="PTHR30520:SF6">
    <property type="entry name" value="FORMATE_NITRATE FAMILY TRANSPORTER (EUROFUNG)"/>
    <property type="match status" value="1"/>
</dbReference>
<keyword evidence="4 6" id="KW-0472">Membrane</keyword>
<dbReference type="PROSITE" id="PS01006">
    <property type="entry name" value="FORMATE_NITRITE_TP_2"/>
    <property type="match status" value="1"/>
</dbReference>
<feature type="transmembrane region" description="Helical" evidence="6">
    <location>
        <begin position="153"/>
        <end position="176"/>
    </location>
</feature>
<dbReference type="InterPro" id="IPR000292">
    <property type="entry name" value="For/NO2_transpt"/>
</dbReference>
<evidence type="ECO:0000256" key="4">
    <source>
        <dbReference type="ARBA" id="ARBA00023136"/>
    </source>
</evidence>
<dbReference type="Pfam" id="PF01226">
    <property type="entry name" value="Form_Nir_trans"/>
    <property type="match status" value="1"/>
</dbReference>
<dbReference type="PROSITE" id="PS01005">
    <property type="entry name" value="FORMATE_NITRITE_TP_1"/>
    <property type="match status" value="1"/>
</dbReference>
<dbReference type="InterPro" id="IPR024002">
    <property type="entry name" value="For/NO2_transpt_CS"/>
</dbReference>
<accession>A0A1M6A661</accession>
<evidence type="ECO:0000313" key="8">
    <source>
        <dbReference type="Proteomes" id="UP000183954"/>
    </source>
</evidence>
<dbReference type="STRING" id="1121420.SAMN02746098_03907"/>
<sequence>MEQRPMNTVEAVEETIKVGENKAAKTHTFQTLIAGILAGTFIALGAFAAAMASHGMENIGLAKLVAGTIFPVGLILIVICGGELFTGNTLLILAFIEKKITARQMLRNWIIVYTGNFIGTLLIAFLVFNSGLLSTNDGMLGGYALKVASYKGGLTFIQAFSSGILCNLLVCLAVWGSYTASDVFGKILIIWFPVMTFIVSGFEHSVANMYYFTIAALAKLNSTFVEAAHIGDQIANINLVHILLNIIPVTLGNIVGGAFFVGLAYWAGYKYIPNLYKLEKGASKQKYKAQFRRIRAHLSGK</sequence>
<reference evidence="8" key="1">
    <citation type="submission" date="2016-11" db="EMBL/GenBank/DDBJ databases">
        <authorList>
            <person name="Varghese N."/>
            <person name="Submissions S."/>
        </authorList>
    </citation>
    <scope>NUCLEOTIDE SEQUENCE [LARGE SCALE GENOMIC DNA]</scope>
    <source>
        <strain evidence="8">DSM 15449</strain>
    </source>
</reference>
<name>A0A1M6A661_9FIRM</name>
<feature type="transmembrane region" description="Helical" evidence="6">
    <location>
        <begin position="72"/>
        <end position="96"/>
    </location>
</feature>
<dbReference type="GO" id="GO:0005886">
    <property type="term" value="C:plasma membrane"/>
    <property type="evidence" value="ECO:0007669"/>
    <property type="project" value="TreeGrafter"/>
</dbReference>
<evidence type="ECO:0000256" key="3">
    <source>
        <dbReference type="ARBA" id="ARBA00022989"/>
    </source>
</evidence>
<evidence type="ECO:0000256" key="1">
    <source>
        <dbReference type="ARBA" id="ARBA00004141"/>
    </source>
</evidence>
<evidence type="ECO:0000256" key="2">
    <source>
        <dbReference type="ARBA" id="ARBA00022692"/>
    </source>
</evidence>
<feature type="transmembrane region" description="Helical" evidence="6">
    <location>
        <begin position="183"/>
        <end position="202"/>
    </location>
</feature>
<protein>
    <submittedName>
        <fullName evidence="7">Formate/nitrite transporter</fullName>
    </submittedName>
</protein>
<dbReference type="Gene3D" id="1.20.1080.10">
    <property type="entry name" value="Glycerol uptake facilitator protein"/>
    <property type="match status" value="1"/>
</dbReference>
<comment type="subcellular location">
    <subcellularLocation>
        <location evidence="1">Membrane</location>
        <topology evidence="1">Multi-pass membrane protein</topology>
    </subcellularLocation>
</comment>
<gene>
    <name evidence="7" type="ORF">SAMN02746098_03907</name>
</gene>
<keyword evidence="2 6" id="KW-0812">Transmembrane</keyword>
<evidence type="ECO:0000313" key="7">
    <source>
        <dbReference type="EMBL" id="SHI31961.1"/>
    </source>
</evidence>
<dbReference type="InterPro" id="IPR023271">
    <property type="entry name" value="Aquaporin-like"/>
</dbReference>